<keyword evidence="6 9" id="KW-0518">Myosin</keyword>
<reference evidence="11" key="1">
    <citation type="thesis" date="2020" institute="ProQuest LLC" country="789 East Eisenhower Parkway, Ann Arbor, MI, USA">
        <title>Comparative Genomics and Chromosome Evolution.</title>
        <authorList>
            <person name="Mudd A.B."/>
        </authorList>
    </citation>
    <scope>NUCLEOTIDE SEQUENCE</scope>
    <source>
        <strain evidence="11">HN-11 Male</strain>
        <tissue evidence="11">Kidney and liver</tissue>
    </source>
</reference>
<name>A0A8J6E7L3_ELECQ</name>
<dbReference type="GO" id="GO:0005737">
    <property type="term" value="C:cytoplasm"/>
    <property type="evidence" value="ECO:0007669"/>
    <property type="project" value="UniProtKB-SubCell"/>
</dbReference>
<comment type="caution">
    <text evidence="9">Lacks conserved residue(s) required for the propagation of feature annotation.</text>
</comment>
<keyword evidence="5" id="KW-0067">ATP-binding</keyword>
<evidence type="ECO:0000256" key="9">
    <source>
        <dbReference type="PROSITE-ProRule" id="PRU00782"/>
    </source>
</evidence>
<evidence type="ECO:0000256" key="2">
    <source>
        <dbReference type="ARBA" id="ARBA00022490"/>
    </source>
</evidence>
<dbReference type="PROSITE" id="PS51456">
    <property type="entry name" value="MYOSIN_MOTOR"/>
    <property type="match status" value="1"/>
</dbReference>
<dbReference type="EMBL" id="WNTK01040056">
    <property type="protein sequence ID" value="KAG9460793.1"/>
    <property type="molecule type" value="Genomic_DNA"/>
</dbReference>
<evidence type="ECO:0000256" key="4">
    <source>
        <dbReference type="ARBA" id="ARBA00022741"/>
    </source>
</evidence>
<dbReference type="Gene3D" id="3.40.850.10">
    <property type="entry name" value="Kinesin motor domain"/>
    <property type="match status" value="1"/>
</dbReference>
<dbReference type="GO" id="GO:0051015">
    <property type="term" value="F:actin filament binding"/>
    <property type="evidence" value="ECO:0007669"/>
    <property type="project" value="TreeGrafter"/>
</dbReference>
<evidence type="ECO:0000256" key="3">
    <source>
        <dbReference type="ARBA" id="ARBA00022737"/>
    </source>
</evidence>
<evidence type="ECO:0000313" key="12">
    <source>
        <dbReference type="Proteomes" id="UP000770717"/>
    </source>
</evidence>
<evidence type="ECO:0000256" key="1">
    <source>
        <dbReference type="ARBA" id="ARBA00004496"/>
    </source>
</evidence>
<dbReference type="SUPFAM" id="SSF52540">
    <property type="entry name" value="P-loop containing nucleoside triphosphate hydrolases"/>
    <property type="match status" value="1"/>
</dbReference>
<dbReference type="GO" id="GO:0005886">
    <property type="term" value="C:plasma membrane"/>
    <property type="evidence" value="ECO:0007669"/>
    <property type="project" value="TreeGrafter"/>
</dbReference>
<dbReference type="GO" id="GO:0006897">
    <property type="term" value="P:endocytosis"/>
    <property type="evidence" value="ECO:0007669"/>
    <property type="project" value="TreeGrafter"/>
</dbReference>
<comment type="similarity">
    <text evidence="9">Belongs to the TRAFAC class myosin-kinesin ATPase superfamily. Myosin family.</text>
</comment>
<dbReference type="GO" id="GO:0005524">
    <property type="term" value="F:ATP binding"/>
    <property type="evidence" value="ECO:0007669"/>
    <property type="project" value="UniProtKB-KW"/>
</dbReference>
<protein>
    <recommendedName>
        <fullName evidence="10">Myosin motor domain-containing protein</fullName>
    </recommendedName>
</protein>
<dbReference type="InterPro" id="IPR036961">
    <property type="entry name" value="Kinesin_motor_dom_sf"/>
</dbReference>
<keyword evidence="2" id="KW-0963">Cytoplasm</keyword>
<evidence type="ECO:0000256" key="6">
    <source>
        <dbReference type="ARBA" id="ARBA00023123"/>
    </source>
</evidence>
<comment type="caution">
    <text evidence="11">The sequence shown here is derived from an EMBL/GenBank/DDBJ whole genome shotgun (WGS) entry which is preliminary data.</text>
</comment>
<keyword evidence="7" id="KW-0505">Motor protein</keyword>
<evidence type="ECO:0000259" key="10">
    <source>
        <dbReference type="PROSITE" id="PS51456"/>
    </source>
</evidence>
<dbReference type="PANTHER" id="PTHR13140">
    <property type="entry name" value="MYOSIN"/>
    <property type="match status" value="1"/>
</dbReference>
<accession>A0A8J6E7L3</accession>
<dbReference type="InterPro" id="IPR001609">
    <property type="entry name" value="Myosin_head_motor_dom-like"/>
</dbReference>
<keyword evidence="4" id="KW-0547">Nucleotide-binding</keyword>
<evidence type="ECO:0000256" key="7">
    <source>
        <dbReference type="ARBA" id="ARBA00023175"/>
    </source>
</evidence>
<sequence length="68" mass="7604">MNSPLNLEQAAYARDALAKAIYGRTFSWLVSKINKSLAYKGTDMYSLGNASVLGLLDIYGFEVFQHNR</sequence>
<organism evidence="11 12">
    <name type="scientific">Eleutherodactylus coqui</name>
    <name type="common">Puerto Rican coqui</name>
    <dbReference type="NCBI Taxonomy" id="57060"/>
    <lineage>
        <taxon>Eukaryota</taxon>
        <taxon>Metazoa</taxon>
        <taxon>Chordata</taxon>
        <taxon>Craniata</taxon>
        <taxon>Vertebrata</taxon>
        <taxon>Euteleostomi</taxon>
        <taxon>Amphibia</taxon>
        <taxon>Batrachia</taxon>
        <taxon>Anura</taxon>
        <taxon>Neobatrachia</taxon>
        <taxon>Hyloidea</taxon>
        <taxon>Eleutherodactylidae</taxon>
        <taxon>Eleutherodactylinae</taxon>
        <taxon>Eleutherodactylus</taxon>
        <taxon>Eleutherodactylus</taxon>
    </lineage>
</organism>
<keyword evidence="8 9" id="KW-0009">Actin-binding</keyword>
<keyword evidence="3" id="KW-0677">Repeat</keyword>
<gene>
    <name evidence="11" type="ORF">GDO78_019522</name>
</gene>
<dbReference type="AlphaFoldDB" id="A0A8J6E7L3"/>
<dbReference type="GO" id="GO:0016459">
    <property type="term" value="C:myosin complex"/>
    <property type="evidence" value="ECO:0007669"/>
    <property type="project" value="UniProtKB-KW"/>
</dbReference>
<feature type="domain" description="Myosin motor" evidence="10">
    <location>
        <begin position="1"/>
        <end position="68"/>
    </location>
</feature>
<comment type="subcellular location">
    <subcellularLocation>
        <location evidence="1">Cytoplasm</location>
    </subcellularLocation>
</comment>
<dbReference type="PANTHER" id="PTHR13140:SF255">
    <property type="entry name" value="UNCONVENTIONAL MYOSIN-IC"/>
    <property type="match status" value="1"/>
</dbReference>
<dbReference type="InterPro" id="IPR027417">
    <property type="entry name" value="P-loop_NTPase"/>
</dbReference>
<proteinExistence type="inferred from homology"/>
<evidence type="ECO:0000256" key="5">
    <source>
        <dbReference type="ARBA" id="ARBA00022840"/>
    </source>
</evidence>
<evidence type="ECO:0000313" key="11">
    <source>
        <dbReference type="EMBL" id="KAG9460793.1"/>
    </source>
</evidence>
<evidence type="ECO:0000256" key="8">
    <source>
        <dbReference type="ARBA" id="ARBA00023203"/>
    </source>
</evidence>
<dbReference type="Gene3D" id="1.20.120.720">
    <property type="entry name" value="Myosin VI head, motor domain, U50 subdomain"/>
    <property type="match status" value="1"/>
</dbReference>
<dbReference type="GO" id="GO:0007015">
    <property type="term" value="P:actin filament organization"/>
    <property type="evidence" value="ECO:0007669"/>
    <property type="project" value="TreeGrafter"/>
</dbReference>
<dbReference type="GO" id="GO:0000146">
    <property type="term" value="F:microfilament motor activity"/>
    <property type="evidence" value="ECO:0007669"/>
    <property type="project" value="TreeGrafter"/>
</dbReference>
<dbReference type="GO" id="GO:0005902">
    <property type="term" value="C:microvillus"/>
    <property type="evidence" value="ECO:0007669"/>
    <property type="project" value="TreeGrafter"/>
</dbReference>
<dbReference type="GO" id="GO:0030048">
    <property type="term" value="P:actin filament-based movement"/>
    <property type="evidence" value="ECO:0007669"/>
    <property type="project" value="TreeGrafter"/>
</dbReference>
<dbReference type="Pfam" id="PF00063">
    <property type="entry name" value="Myosin_head"/>
    <property type="match status" value="1"/>
</dbReference>
<keyword evidence="12" id="KW-1185">Reference proteome</keyword>
<dbReference type="Proteomes" id="UP000770717">
    <property type="component" value="Unassembled WGS sequence"/>
</dbReference>
<dbReference type="OrthoDB" id="6108017at2759"/>